<evidence type="ECO:0000256" key="9">
    <source>
        <dbReference type="ARBA" id="ARBA00023136"/>
    </source>
</evidence>
<feature type="transmembrane region" description="Helical" evidence="10">
    <location>
        <begin position="6"/>
        <end position="25"/>
    </location>
</feature>
<evidence type="ECO:0000256" key="1">
    <source>
        <dbReference type="ARBA" id="ARBA00004383"/>
    </source>
</evidence>
<dbReference type="InterPro" id="IPR003538">
    <property type="entry name" value="TonB"/>
</dbReference>
<dbReference type="Pfam" id="PF03544">
    <property type="entry name" value="TonB_C"/>
    <property type="match status" value="1"/>
</dbReference>
<gene>
    <name evidence="12" type="ORF">RT717_00420</name>
</gene>
<keyword evidence="6 10" id="KW-0812">Transmembrane</keyword>
<keyword evidence="13" id="KW-1185">Reference proteome</keyword>
<proteinExistence type="inferred from homology"/>
<evidence type="ECO:0000256" key="3">
    <source>
        <dbReference type="ARBA" id="ARBA00022448"/>
    </source>
</evidence>
<evidence type="ECO:0000313" key="12">
    <source>
        <dbReference type="EMBL" id="WOK07083.1"/>
    </source>
</evidence>
<evidence type="ECO:0000256" key="8">
    <source>
        <dbReference type="ARBA" id="ARBA00022989"/>
    </source>
</evidence>
<dbReference type="RefSeq" id="WP_317489772.1">
    <property type="nucleotide sequence ID" value="NZ_CP136051.1"/>
</dbReference>
<keyword evidence="3" id="KW-0813">Transport</keyword>
<organism evidence="12 13">
    <name type="scientific">Imperialibacter roseus</name>
    <dbReference type="NCBI Taxonomy" id="1324217"/>
    <lineage>
        <taxon>Bacteria</taxon>
        <taxon>Pseudomonadati</taxon>
        <taxon>Bacteroidota</taxon>
        <taxon>Cytophagia</taxon>
        <taxon>Cytophagales</taxon>
        <taxon>Flammeovirgaceae</taxon>
        <taxon>Imperialibacter</taxon>
    </lineage>
</organism>
<dbReference type="Proteomes" id="UP001302349">
    <property type="component" value="Chromosome"/>
</dbReference>
<comment type="similarity">
    <text evidence="2">Belongs to the TonB family.</text>
</comment>
<dbReference type="InterPro" id="IPR037682">
    <property type="entry name" value="TonB_C"/>
</dbReference>
<feature type="transmembrane region" description="Helical" evidence="10">
    <location>
        <begin position="37"/>
        <end position="60"/>
    </location>
</feature>
<keyword evidence="7" id="KW-0653">Protein transport</keyword>
<evidence type="ECO:0000313" key="13">
    <source>
        <dbReference type="Proteomes" id="UP001302349"/>
    </source>
</evidence>
<evidence type="ECO:0000256" key="10">
    <source>
        <dbReference type="SAM" id="Phobius"/>
    </source>
</evidence>
<evidence type="ECO:0000256" key="7">
    <source>
        <dbReference type="ARBA" id="ARBA00022927"/>
    </source>
</evidence>
<dbReference type="PRINTS" id="PR01374">
    <property type="entry name" value="TONBPROTEIN"/>
</dbReference>
<dbReference type="NCBIfam" id="TIGR01352">
    <property type="entry name" value="tonB_Cterm"/>
    <property type="match status" value="1"/>
</dbReference>
<keyword evidence="4" id="KW-1003">Cell membrane</keyword>
<keyword evidence="5" id="KW-0997">Cell inner membrane</keyword>
<reference evidence="12 13" key="1">
    <citation type="journal article" date="2023" name="Microbiol. Resour. Announc.">
        <title>Complete Genome Sequence of Imperialibacter roseus strain P4T.</title>
        <authorList>
            <person name="Tizabi D.R."/>
            <person name="Bachvaroff T."/>
            <person name="Hill R.T."/>
        </authorList>
    </citation>
    <scope>NUCLEOTIDE SEQUENCE [LARGE SCALE GENOMIC DNA]</scope>
    <source>
        <strain evidence="12 13">P4T</strain>
    </source>
</reference>
<feature type="transmembrane region" description="Helical" evidence="10">
    <location>
        <begin position="80"/>
        <end position="105"/>
    </location>
</feature>
<dbReference type="Pfam" id="PF05569">
    <property type="entry name" value="Peptidase_M56"/>
    <property type="match status" value="1"/>
</dbReference>
<evidence type="ECO:0000256" key="6">
    <source>
        <dbReference type="ARBA" id="ARBA00022692"/>
    </source>
</evidence>
<dbReference type="SUPFAM" id="SSF74653">
    <property type="entry name" value="TolA/TonB C-terminal domain"/>
    <property type="match status" value="1"/>
</dbReference>
<evidence type="ECO:0000256" key="4">
    <source>
        <dbReference type="ARBA" id="ARBA00022475"/>
    </source>
</evidence>
<keyword evidence="8 10" id="KW-1133">Transmembrane helix</keyword>
<dbReference type="PROSITE" id="PS52015">
    <property type="entry name" value="TONB_CTD"/>
    <property type="match status" value="1"/>
</dbReference>
<dbReference type="InterPro" id="IPR051045">
    <property type="entry name" value="TonB-dependent_transducer"/>
</dbReference>
<dbReference type="PANTHER" id="PTHR33446:SF2">
    <property type="entry name" value="PROTEIN TONB"/>
    <property type="match status" value="1"/>
</dbReference>
<dbReference type="EMBL" id="CP136051">
    <property type="protein sequence ID" value="WOK07083.1"/>
    <property type="molecule type" value="Genomic_DNA"/>
</dbReference>
<feature type="domain" description="TonB C-terminal" evidence="11">
    <location>
        <begin position="316"/>
        <end position="412"/>
    </location>
</feature>
<evidence type="ECO:0000259" key="11">
    <source>
        <dbReference type="PROSITE" id="PS52015"/>
    </source>
</evidence>
<name>A0ABZ0IPV8_9BACT</name>
<evidence type="ECO:0000256" key="5">
    <source>
        <dbReference type="ARBA" id="ARBA00022519"/>
    </source>
</evidence>
<dbReference type="PANTHER" id="PTHR33446">
    <property type="entry name" value="PROTEIN TONB-RELATED"/>
    <property type="match status" value="1"/>
</dbReference>
<protein>
    <submittedName>
        <fullName evidence="12">M56 family metallopeptidase</fullName>
    </submittedName>
</protein>
<keyword evidence="9 10" id="KW-0472">Membrane</keyword>
<dbReference type="InterPro" id="IPR006260">
    <property type="entry name" value="TonB/TolA_C"/>
</dbReference>
<evidence type="ECO:0000256" key="2">
    <source>
        <dbReference type="ARBA" id="ARBA00006555"/>
    </source>
</evidence>
<dbReference type="Gene3D" id="3.30.1150.10">
    <property type="match status" value="1"/>
</dbReference>
<dbReference type="InterPro" id="IPR008756">
    <property type="entry name" value="Peptidase_M56"/>
</dbReference>
<comment type="subcellular location">
    <subcellularLocation>
        <location evidence="1">Cell inner membrane</location>
        <topology evidence="1">Single-pass membrane protein</topology>
        <orientation evidence="1">Periplasmic side</orientation>
    </subcellularLocation>
</comment>
<feature type="transmembrane region" description="Helical" evidence="10">
    <location>
        <begin position="175"/>
        <end position="194"/>
    </location>
</feature>
<sequence>MTNLLLFLFQSVACSLVFYAIYYLVLRNESCYAFNRYYLLSSVLFAVIFPLVKVDLPWALSREVTAVITLPEMVVDPYANYYSGVSWLEVVYAVGIAFFIAKLVLKVISVAKLITSAEKETHHDYVLVRTKGKLPTFSFMHYLFWDDTQELGEGEQLQILKHELAHIRRKHSRDILFIEIAHAIMWFNPIVYAIKNALVMTHEFEADDKATEGRDIEAYQKLLAKQVLNQYGLELGSHFNQSQTLKRLRMLTNKNNNVYWGKFALPVLAMALVFGVVSCELPGVEEDQINIQAVAVSEAGGEEIFTVVEEMPTPPGGMQAFYTYVGRYIKYPQQARRLGVEGKVFVQFIIEEDGSISNIQTIKGIGAGCDLESERVIAGSPKWNAGRQRGRAVKTRMILPITFKLDRLEGEDRVVGDLDIKINEEPNLEELTLVGYQTK</sequence>
<accession>A0ABZ0IPV8</accession>